<evidence type="ECO:0000313" key="2">
    <source>
        <dbReference type="EMBL" id="CAB4934084.1"/>
    </source>
</evidence>
<feature type="region of interest" description="Disordered" evidence="1">
    <location>
        <begin position="232"/>
        <end position="375"/>
    </location>
</feature>
<protein>
    <submittedName>
        <fullName evidence="2">Unannotated protein</fullName>
    </submittedName>
</protein>
<feature type="compositionally biased region" description="Basic and acidic residues" evidence="1">
    <location>
        <begin position="116"/>
        <end position="141"/>
    </location>
</feature>
<dbReference type="AlphaFoldDB" id="A0A6J7IUR6"/>
<dbReference type="EMBL" id="CAFBLX010000515">
    <property type="protein sequence ID" value="CAB4934084.1"/>
    <property type="molecule type" value="Genomic_DNA"/>
</dbReference>
<feature type="compositionally biased region" description="Basic residues" evidence="1">
    <location>
        <begin position="60"/>
        <end position="84"/>
    </location>
</feature>
<feature type="compositionally biased region" description="Basic residues" evidence="1">
    <location>
        <begin position="96"/>
        <end position="105"/>
    </location>
</feature>
<proteinExistence type="predicted"/>
<feature type="compositionally biased region" description="Basic and acidic residues" evidence="1">
    <location>
        <begin position="193"/>
        <end position="204"/>
    </location>
</feature>
<feature type="compositionally biased region" description="Basic residues" evidence="1">
    <location>
        <begin position="244"/>
        <end position="253"/>
    </location>
</feature>
<feature type="region of interest" description="Disordered" evidence="1">
    <location>
        <begin position="60"/>
        <end position="141"/>
    </location>
</feature>
<accession>A0A6J7IUR6</accession>
<feature type="compositionally biased region" description="Basic residues" evidence="1">
    <location>
        <begin position="281"/>
        <end position="316"/>
    </location>
</feature>
<feature type="region of interest" description="Disordered" evidence="1">
    <location>
        <begin position="170"/>
        <end position="214"/>
    </location>
</feature>
<evidence type="ECO:0000256" key="1">
    <source>
        <dbReference type="SAM" id="MobiDB-lite"/>
    </source>
</evidence>
<feature type="compositionally biased region" description="Basic and acidic residues" evidence="1">
    <location>
        <begin position="356"/>
        <end position="375"/>
    </location>
</feature>
<feature type="compositionally biased region" description="Basic residues" evidence="1">
    <location>
        <begin position="15"/>
        <end position="32"/>
    </location>
</feature>
<organism evidence="2">
    <name type="scientific">freshwater metagenome</name>
    <dbReference type="NCBI Taxonomy" id="449393"/>
    <lineage>
        <taxon>unclassified sequences</taxon>
        <taxon>metagenomes</taxon>
        <taxon>ecological metagenomes</taxon>
    </lineage>
</organism>
<name>A0A6J7IUR6_9ZZZZ</name>
<reference evidence="2" key="1">
    <citation type="submission" date="2020-05" db="EMBL/GenBank/DDBJ databases">
        <authorList>
            <person name="Chiriac C."/>
            <person name="Salcher M."/>
            <person name="Ghai R."/>
            <person name="Kavagutti S V."/>
        </authorList>
    </citation>
    <scope>NUCLEOTIDE SEQUENCE</scope>
</reference>
<feature type="compositionally biased region" description="Basic residues" evidence="1">
    <location>
        <begin position="170"/>
        <end position="192"/>
    </location>
</feature>
<feature type="region of interest" description="Disordered" evidence="1">
    <location>
        <begin position="1"/>
        <end position="39"/>
    </location>
</feature>
<gene>
    <name evidence="2" type="ORF">UFOPK3472_04260</name>
</gene>
<sequence>MGLSTQHRSGIPPSRRARPRFDRRRRRRRPVRRRDLPDRRHRYARRCQWAGGRRNRYRCRGISIGHRHARQHSSRPQPRRRRVVSSRPGRDPTRVRAVRQRHQYLHGRDVPGGVRRQAERHLRPRRPEMPGQDHSEDLRTADRTLRRHGLRRFRVHGRRGRRCRGVYRSASRRLRTRRRAAQRRYPTHRRTHRTELRPSPEHRIGGQRRLRPDQAPAALPVVAVAIGVVEQGASRPGQAERIRQRVHLRHLRRERQDPGSGDARPIAAERRRRRGDLPDHSHHRNQRLRQRDPQRRRHRRHLPGHHRRSTVARRRTGGTGDTGTDPAARRSRGPAAGRGSGHRVAAGVQRVGHRGNGTDRVRSAGDVRIPDPHGR</sequence>